<proteinExistence type="predicted"/>
<gene>
    <name evidence="1" type="ORF">NQ176_g1392</name>
</gene>
<organism evidence="1 2">
    <name type="scientific">Zarea fungicola</name>
    <dbReference type="NCBI Taxonomy" id="93591"/>
    <lineage>
        <taxon>Eukaryota</taxon>
        <taxon>Fungi</taxon>
        <taxon>Dikarya</taxon>
        <taxon>Ascomycota</taxon>
        <taxon>Pezizomycotina</taxon>
        <taxon>Sordariomycetes</taxon>
        <taxon>Hypocreomycetidae</taxon>
        <taxon>Hypocreales</taxon>
        <taxon>Cordycipitaceae</taxon>
        <taxon>Zarea</taxon>
    </lineage>
</organism>
<reference evidence="1" key="1">
    <citation type="submission" date="2022-08" db="EMBL/GenBank/DDBJ databases">
        <title>Genome Sequence of Lecanicillium fungicola.</title>
        <authorList>
            <person name="Buettner E."/>
        </authorList>
    </citation>
    <scope>NUCLEOTIDE SEQUENCE</scope>
    <source>
        <strain evidence="1">Babe33</strain>
    </source>
</reference>
<name>A0ACC1NVC4_9HYPO</name>
<dbReference type="Proteomes" id="UP001143910">
    <property type="component" value="Unassembled WGS sequence"/>
</dbReference>
<evidence type="ECO:0000313" key="2">
    <source>
        <dbReference type="Proteomes" id="UP001143910"/>
    </source>
</evidence>
<keyword evidence="2" id="KW-1185">Reference proteome</keyword>
<evidence type="ECO:0000313" key="1">
    <source>
        <dbReference type="EMBL" id="KAJ2982436.1"/>
    </source>
</evidence>
<accession>A0ACC1NVC4</accession>
<protein>
    <submittedName>
        <fullName evidence="1">Uncharacterized protein</fullName>
    </submittedName>
</protein>
<comment type="caution">
    <text evidence="1">The sequence shown here is derived from an EMBL/GenBank/DDBJ whole genome shotgun (WGS) entry which is preliminary data.</text>
</comment>
<sequence>MSLSQRQTFKTTRGYTYSYLYSPAKASTETTLLFLHGFPSHADDWALQLSYFSENGHGVIAPDLLGYGQSSKPDGAESYTFKGMSDDIVQLLDHLQAESVIGVGHDFGANFLGRLAAYYPSRFSALAFLAVGSAKPGREFDIDMIQQMTKKAVGFEMFGYISFLGGDEDPHPLLEANAESAMSLLFAQDQTAWMRWFHPLGAMKQFVTEGQQLAVGNWYTQELQERHLSAFGAKDGYKGATRWYRMLIRNESIPDEAAIADVSLQQPSVIVANGQSMAQQKQMLDEWVPNLTAKVLEGGHWTHIECGEQVNQILDSLIALL</sequence>
<dbReference type="EMBL" id="JANJQO010000076">
    <property type="protein sequence ID" value="KAJ2982436.1"/>
    <property type="molecule type" value="Genomic_DNA"/>
</dbReference>